<gene>
    <name evidence="1" type="ORF">TSAR_006594</name>
</gene>
<protein>
    <submittedName>
        <fullName evidence="1">Uncharacterized protein</fullName>
    </submittedName>
</protein>
<dbReference type="AlphaFoldDB" id="A0A232EIF5"/>
<name>A0A232EIF5_9HYME</name>
<accession>A0A232EIF5</accession>
<proteinExistence type="predicted"/>
<organism evidence="1 2">
    <name type="scientific">Trichomalopsis sarcophagae</name>
    <dbReference type="NCBI Taxonomy" id="543379"/>
    <lineage>
        <taxon>Eukaryota</taxon>
        <taxon>Metazoa</taxon>
        <taxon>Ecdysozoa</taxon>
        <taxon>Arthropoda</taxon>
        <taxon>Hexapoda</taxon>
        <taxon>Insecta</taxon>
        <taxon>Pterygota</taxon>
        <taxon>Neoptera</taxon>
        <taxon>Endopterygota</taxon>
        <taxon>Hymenoptera</taxon>
        <taxon>Apocrita</taxon>
        <taxon>Proctotrupomorpha</taxon>
        <taxon>Chalcidoidea</taxon>
        <taxon>Pteromalidae</taxon>
        <taxon>Pteromalinae</taxon>
        <taxon>Trichomalopsis</taxon>
    </lineage>
</organism>
<keyword evidence="2" id="KW-1185">Reference proteome</keyword>
<evidence type="ECO:0000313" key="2">
    <source>
        <dbReference type="Proteomes" id="UP000215335"/>
    </source>
</evidence>
<evidence type="ECO:0000313" key="1">
    <source>
        <dbReference type="EMBL" id="OXU18114.1"/>
    </source>
</evidence>
<feature type="non-terminal residue" evidence="1">
    <location>
        <position position="127"/>
    </location>
</feature>
<dbReference type="EMBL" id="NNAY01004278">
    <property type="protein sequence ID" value="OXU18114.1"/>
    <property type="molecule type" value="Genomic_DNA"/>
</dbReference>
<sequence length="127" mass="14653">MAAPTNFFGFLRPPRIRKTLGSKHLKAPIFYRASVQILLGEFNTGKMIENKPRFNFTHLVYEGAIQNRIEVSEESCNLRAARFCVFFNYPIDGNNSSNMHLRENKITYFSLFGPQDRPLCTANKMKT</sequence>
<reference evidence="1 2" key="1">
    <citation type="journal article" date="2017" name="Curr. Biol.">
        <title>The Evolution of Venom by Co-option of Single-Copy Genes.</title>
        <authorList>
            <person name="Martinson E.O."/>
            <person name="Mrinalini"/>
            <person name="Kelkar Y.D."/>
            <person name="Chang C.H."/>
            <person name="Werren J.H."/>
        </authorList>
    </citation>
    <scope>NUCLEOTIDE SEQUENCE [LARGE SCALE GENOMIC DNA]</scope>
    <source>
        <strain evidence="1 2">Alberta</strain>
        <tissue evidence="1">Whole body</tissue>
    </source>
</reference>
<dbReference type="Proteomes" id="UP000215335">
    <property type="component" value="Unassembled WGS sequence"/>
</dbReference>
<comment type="caution">
    <text evidence="1">The sequence shown here is derived from an EMBL/GenBank/DDBJ whole genome shotgun (WGS) entry which is preliminary data.</text>
</comment>